<organism evidence="1 2">
    <name type="scientific">Kibdelosporangium lantanae</name>
    <dbReference type="NCBI Taxonomy" id="1497396"/>
    <lineage>
        <taxon>Bacteria</taxon>
        <taxon>Bacillati</taxon>
        <taxon>Actinomycetota</taxon>
        <taxon>Actinomycetes</taxon>
        <taxon>Pseudonocardiales</taxon>
        <taxon>Pseudonocardiaceae</taxon>
        <taxon>Kibdelosporangium</taxon>
    </lineage>
</organism>
<keyword evidence="2" id="KW-1185">Reference proteome</keyword>
<feature type="non-terminal residue" evidence="1">
    <location>
        <position position="248"/>
    </location>
</feature>
<evidence type="ECO:0000313" key="2">
    <source>
        <dbReference type="Proteomes" id="UP001597045"/>
    </source>
</evidence>
<reference evidence="2" key="1">
    <citation type="journal article" date="2019" name="Int. J. Syst. Evol. Microbiol.">
        <title>The Global Catalogue of Microorganisms (GCM) 10K type strain sequencing project: providing services to taxonomists for standard genome sequencing and annotation.</title>
        <authorList>
            <consortium name="The Broad Institute Genomics Platform"/>
            <consortium name="The Broad Institute Genome Sequencing Center for Infectious Disease"/>
            <person name="Wu L."/>
            <person name="Ma J."/>
        </authorList>
    </citation>
    <scope>NUCLEOTIDE SEQUENCE [LARGE SCALE GENOMIC DNA]</scope>
    <source>
        <strain evidence="2">JCM 31486</strain>
    </source>
</reference>
<proteinExistence type="predicted"/>
<accession>A0ABW3M8W6</accession>
<dbReference type="Gene3D" id="2.180.10.10">
    <property type="entry name" value="RHS repeat-associated core"/>
    <property type="match status" value="1"/>
</dbReference>
<dbReference type="Proteomes" id="UP001597045">
    <property type="component" value="Unassembled WGS sequence"/>
</dbReference>
<comment type="caution">
    <text evidence="1">The sequence shown here is derived from an EMBL/GenBank/DDBJ whole genome shotgun (WGS) entry which is preliminary data.</text>
</comment>
<gene>
    <name evidence="1" type="ORF">ACFQ1S_12725</name>
</gene>
<protein>
    <submittedName>
        <fullName evidence="1">Type IV secretion protein Rhs</fullName>
    </submittedName>
</protein>
<dbReference type="EMBL" id="JBHTIS010000624">
    <property type="protein sequence ID" value="MFD1046357.1"/>
    <property type="molecule type" value="Genomic_DNA"/>
</dbReference>
<name>A0ABW3M8W6_9PSEU</name>
<evidence type="ECO:0000313" key="1">
    <source>
        <dbReference type="EMBL" id="MFD1046357.1"/>
    </source>
</evidence>
<sequence>MVQTYDQVTRRPKTTTVTRATQVKPELTKRTYTFDPAGNVTKIADLPSGGSADVQCFTYDYLGRTSDAWTPAAVDKDCTVPTSTTELGGAAPYWQTFSYDKTGNRKQEIDRQPAGQVVSDYTYPPSGPNSAAPHAVQSVSVKGADNKTSVNTYGYFPDGSTQTRTVGGKTQTFEYDYEGHAVTETEKSGVSKYVYDAEGSRIITHDPTGATLTVGDLQLTQAAGTDTVTATRFYSHAGSTVAQRVGGS</sequence>
<dbReference type="InterPro" id="IPR006530">
    <property type="entry name" value="YD"/>
</dbReference>
<dbReference type="NCBIfam" id="TIGR01643">
    <property type="entry name" value="YD_repeat_2x"/>
    <property type="match status" value="1"/>
</dbReference>